<dbReference type="GO" id="GO:0006435">
    <property type="term" value="P:threonyl-tRNA aminoacylation"/>
    <property type="evidence" value="ECO:0007669"/>
    <property type="project" value="UniProtKB-UniRule"/>
</dbReference>
<evidence type="ECO:0000313" key="16">
    <source>
        <dbReference type="EMBL" id="SQB99417.1"/>
    </source>
</evidence>
<dbReference type="GO" id="GO:0005524">
    <property type="term" value="F:ATP binding"/>
    <property type="evidence" value="ECO:0007669"/>
    <property type="project" value="UniProtKB-UniRule"/>
</dbReference>
<keyword evidence="4 14" id="KW-0820">tRNA-binding</keyword>
<evidence type="ECO:0000256" key="12">
    <source>
        <dbReference type="ARBA" id="ARBA00023146"/>
    </source>
</evidence>
<dbReference type="InterPro" id="IPR006195">
    <property type="entry name" value="aa-tRNA-synth_II"/>
</dbReference>
<dbReference type="InterPro" id="IPR018163">
    <property type="entry name" value="Thr/Ala-tRNA-synth_IIc_edit"/>
</dbReference>
<dbReference type="CDD" id="cd00771">
    <property type="entry name" value="ThrRS_core"/>
    <property type="match status" value="1"/>
</dbReference>
<dbReference type="NCBIfam" id="TIGR00418">
    <property type="entry name" value="thrS"/>
    <property type="match status" value="1"/>
</dbReference>
<keyword evidence="3 14" id="KW-0963">Cytoplasm</keyword>
<dbReference type="InterPro" id="IPR002320">
    <property type="entry name" value="Thr-tRNA-ligase_IIa"/>
</dbReference>
<dbReference type="EMBL" id="UAWL01000010">
    <property type="protein sequence ID" value="SQC36218.1"/>
    <property type="molecule type" value="Genomic_DNA"/>
</dbReference>
<evidence type="ECO:0000256" key="2">
    <source>
        <dbReference type="ARBA" id="ARBA00008226"/>
    </source>
</evidence>
<dbReference type="Gene3D" id="3.30.54.20">
    <property type="match status" value="1"/>
</dbReference>
<keyword evidence="10 14" id="KW-0694">RNA-binding</keyword>
<dbReference type="InterPro" id="IPR002314">
    <property type="entry name" value="aa-tRNA-synt_IIb"/>
</dbReference>
<dbReference type="GO" id="GO:0046872">
    <property type="term" value="F:metal ion binding"/>
    <property type="evidence" value="ECO:0007669"/>
    <property type="project" value="UniProtKB-KW"/>
</dbReference>
<dbReference type="SMART" id="SM00863">
    <property type="entry name" value="tRNA_SAD"/>
    <property type="match status" value="1"/>
</dbReference>
<dbReference type="CDD" id="cd00860">
    <property type="entry name" value="ThrRS_anticodon"/>
    <property type="match status" value="1"/>
</dbReference>
<keyword evidence="5 14" id="KW-0436">Ligase</keyword>
<dbReference type="FunFam" id="3.30.980.10:FF:000005">
    <property type="entry name" value="Threonyl-tRNA synthetase, mitochondrial"/>
    <property type="match status" value="1"/>
</dbReference>
<comment type="similarity">
    <text evidence="2 14">Belongs to the class-II aminoacyl-tRNA synthetase family.</text>
</comment>
<dbReference type="EC" id="6.1.1.3" evidence="14"/>
<keyword evidence="6 14" id="KW-0479">Metal-binding</keyword>
<evidence type="ECO:0000259" key="15">
    <source>
        <dbReference type="PROSITE" id="PS50862"/>
    </source>
</evidence>
<gene>
    <name evidence="17" type="primary">thrS_3</name>
    <name evidence="14" type="synonym">thrS</name>
    <name evidence="16" type="synonym">thrS_1</name>
    <name evidence="16" type="ORF">NCTC13102_01743</name>
    <name evidence="17" type="ORF">NCTC13102_02028</name>
</gene>
<sequence length="626" mass="71494">MSEIIGFKCDDSIIDLQSAQNPATFNANTQEQKASQNNANNTKINEKIGEPIYFDNSKEALEIIRHSAAHLMAQAIKTLYPDAKFFVGPVVDEGFYYDFKTSAKIGEEDLITIEKKMKEIAKIGYPITKTTITRKQAEEKFKNDDLKIAVMSKIEGDSFGVYAQGDFEDLCRGPHLPNTKFLHYFKLTKLAGAYLGGDEKAQMLTRIYGIAFADKESLNAYLTQIEEAKKRDHRKIGQEIGLFTFDGEIGAGLPIWLPAGARLRVRLENLLTKALIMREYEPVRGPEILKSDVWKVSGHYDNYKENMYFTTIDETEYGIKPMNCVGHIKVYQSAKRSYRELPLRFYEYGVVHRHEKSGVLHGLLRVREFTQDDAHIFCLPNQIESEVDSIIDFTRKIMEAFGFCYEMELSTRPEKSIGDEAIWQSATTALKKALEKNQIQYQIDEGGGAFYGPKIDIKITDAIGRKWQCGTIQVDMNLPERFMLEYTDEENQAKRPVMLHRAILGSFERFVAILTEHFSGEFPFAIAPTQVVIIPISQAQLSYAKEIQLKIRQVGAYAEILNKNETLNKRIRTAEKQRVPMILVIGEKEVESKILAIRDRRSKQQYNLSEGELITLIESKLKEVSF</sequence>
<evidence type="ECO:0000256" key="8">
    <source>
        <dbReference type="ARBA" id="ARBA00022833"/>
    </source>
</evidence>
<evidence type="ECO:0000256" key="10">
    <source>
        <dbReference type="ARBA" id="ARBA00022884"/>
    </source>
</evidence>
<feature type="binding site" evidence="14">
    <location>
        <position position="375"/>
    </location>
    <ligand>
        <name>Zn(2+)</name>
        <dbReference type="ChEBI" id="CHEBI:29105"/>
        <note>catalytic</note>
    </ligand>
</feature>
<comment type="subcellular location">
    <subcellularLocation>
        <location evidence="1 14">Cytoplasm</location>
    </subcellularLocation>
</comment>
<dbReference type="InterPro" id="IPR047246">
    <property type="entry name" value="ThrRS_anticodon"/>
</dbReference>
<keyword evidence="9 14" id="KW-0067">ATP-binding</keyword>
<dbReference type="Pfam" id="PF00587">
    <property type="entry name" value="tRNA-synt_2b"/>
    <property type="match status" value="1"/>
</dbReference>
<evidence type="ECO:0000313" key="17">
    <source>
        <dbReference type="EMBL" id="SQC36218.1"/>
    </source>
</evidence>
<evidence type="ECO:0000256" key="9">
    <source>
        <dbReference type="ARBA" id="ARBA00022840"/>
    </source>
</evidence>
<keyword evidence="7 14" id="KW-0547">Nucleotide-binding</keyword>
<dbReference type="SUPFAM" id="SSF55681">
    <property type="entry name" value="Class II aaRS and biotin synthetases"/>
    <property type="match status" value="1"/>
</dbReference>
<dbReference type="HAMAP" id="MF_00184">
    <property type="entry name" value="Thr_tRNA_synth"/>
    <property type="match status" value="1"/>
</dbReference>
<keyword evidence="12 14" id="KW-0030">Aminoacyl-tRNA synthetase</keyword>
<evidence type="ECO:0000256" key="7">
    <source>
        <dbReference type="ARBA" id="ARBA00022741"/>
    </source>
</evidence>
<feature type="region of interest" description="Catalytic" evidence="14">
    <location>
        <begin position="232"/>
        <end position="523"/>
    </location>
</feature>
<evidence type="ECO:0000313" key="18">
    <source>
        <dbReference type="Proteomes" id="UP000250166"/>
    </source>
</evidence>
<dbReference type="SUPFAM" id="SSF55186">
    <property type="entry name" value="ThrRS/AlaRS common domain"/>
    <property type="match status" value="1"/>
</dbReference>
<evidence type="ECO:0000256" key="6">
    <source>
        <dbReference type="ARBA" id="ARBA00022723"/>
    </source>
</evidence>
<dbReference type="Gene3D" id="3.40.50.800">
    <property type="entry name" value="Anticodon-binding domain"/>
    <property type="match status" value="1"/>
</dbReference>
<dbReference type="PROSITE" id="PS50862">
    <property type="entry name" value="AA_TRNA_LIGASE_II"/>
    <property type="match status" value="1"/>
</dbReference>
<dbReference type="GO" id="GO:0004829">
    <property type="term" value="F:threonine-tRNA ligase activity"/>
    <property type="evidence" value="ECO:0007669"/>
    <property type="project" value="UniProtKB-UniRule"/>
</dbReference>
<keyword evidence="11 14" id="KW-0648">Protein biosynthesis</keyword>
<feature type="domain" description="Aminoacyl-transfer RNA synthetases class-II family profile" evidence="15">
    <location>
        <begin position="258"/>
        <end position="523"/>
    </location>
</feature>
<keyword evidence="8 14" id="KW-0862">Zinc</keyword>
<dbReference type="Proteomes" id="UP000250166">
    <property type="component" value="Unassembled WGS sequence"/>
</dbReference>
<protein>
    <recommendedName>
        <fullName evidence="14">Threonine--tRNA ligase</fullName>
        <ecNumber evidence="14">6.1.1.3</ecNumber>
    </recommendedName>
    <alternativeName>
        <fullName evidence="14">Threonyl-tRNA synthetase</fullName>
        <shortName evidence="14">ThrRS</shortName>
    </alternativeName>
</protein>
<name>A0A2X3E1K4_9HELI</name>
<dbReference type="Pfam" id="PF03129">
    <property type="entry name" value="HGTP_anticodon"/>
    <property type="match status" value="1"/>
</dbReference>
<dbReference type="GO" id="GO:0000049">
    <property type="term" value="F:tRNA binding"/>
    <property type="evidence" value="ECO:0007669"/>
    <property type="project" value="UniProtKB-KW"/>
</dbReference>
<evidence type="ECO:0000256" key="4">
    <source>
        <dbReference type="ARBA" id="ARBA00022555"/>
    </source>
</evidence>
<dbReference type="SUPFAM" id="SSF52954">
    <property type="entry name" value="Class II aaRS ABD-related"/>
    <property type="match status" value="1"/>
</dbReference>
<proteinExistence type="inferred from homology"/>
<dbReference type="PRINTS" id="PR01047">
    <property type="entry name" value="TRNASYNTHTHR"/>
</dbReference>
<evidence type="ECO:0000256" key="13">
    <source>
        <dbReference type="ARBA" id="ARBA00049515"/>
    </source>
</evidence>
<dbReference type="EMBL" id="UAWL01000006">
    <property type="protein sequence ID" value="SQB99417.1"/>
    <property type="molecule type" value="Genomic_DNA"/>
</dbReference>
<feature type="binding site" evidence="14">
    <location>
        <position position="500"/>
    </location>
    <ligand>
        <name>Zn(2+)</name>
        <dbReference type="ChEBI" id="CHEBI:29105"/>
        <note>catalytic</note>
    </ligand>
</feature>
<dbReference type="GO" id="GO:0005829">
    <property type="term" value="C:cytosol"/>
    <property type="evidence" value="ECO:0007669"/>
    <property type="project" value="TreeGrafter"/>
</dbReference>
<dbReference type="FunFam" id="3.30.930.10:FF:000019">
    <property type="entry name" value="Threonine--tRNA ligase"/>
    <property type="match status" value="1"/>
</dbReference>
<dbReference type="AlphaFoldDB" id="A0A2X3E1K4"/>
<evidence type="ECO:0000256" key="14">
    <source>
        <dbReference type="HAMAP-Rule" id="MF_00184"/>
    </source>
</evidence>
<organism evidence="17 18">
    <name type="scientific">Helicobacter fennelliae</name>
    <dbReference type="NCBI Taxonomy" id="215"/>
    <lineage>
        <taxon>Bacteria</taxon>
        <taxon>Pseudomonadati</taxon>
        <taxon>Campylobacterota</taxon>
        <taxon>Epsilonproteobacteria</taxon>
        <taxon>Campylobacterales</taxon>
        <taxon>Helicobacteraceae</taxon>
        <taxon>Helicobacter</taxon>
    </lineage>
</organism>
<dbReference type="RefSeq" id="WP_112058921.1">
    <property type="nucleotide sequence ID" value="NZ_UAWL01000006.1"/>
</dbReference>
<comment type="catalytic activity">
    <reaction evidence="13 14">
        <text>tRNA(Thr) + L-threonine + ATP = L-threonyl-tRNA(Thr) + AMP + diphosphate + H(+)</text>
        <dbReference type="Rhea" id="RHEA:24624"/>
        <dbReference type="Rhea" id="RHEA-COMP:9670"/>
        <dbReference type="Rhea" id="RHEA-COMP:9704"/>
        <dbReference type="ChEBI" id="CHEBI:15378"/>
        <dbReference type="ChEBI" id="CHEBI:30616"/>
        <dbReference type="ChEBI" id="CHEBI:33019"/>
        <dbReference type="ChEBI" id="CHEBI:57926"/>
        <dbReference type="ChEBI" id="CHEBI:78442"/>
        <dbReference type="ChEBI" id="CHEBI:78534"/>
        <dbReference type="ChEBI" id="CHEBI:456215"/>
        <dbReference type="EC" id="6.1.1.3"/>
    </reaction>
</comment>
<reference evidence="17 18" key="1">
    <citation type="submission" date="2018-06" db="EMBL/GenBank/DDBJ databases">
        <authorList>
            <consortium name="Pathogen Informatics"/>
            <person name="Doyle S."/>
        </authorList>
    </citation>
    <scope>NUCLEOTIDE SEQUENCE [LARGE SCALE GENOMIC DNA]</scope>
    <source>
        <strain evidence="17 18">NCTC13102</strain>
    </source>
</reference>
<dbReference type="PANTHER" id="PTHR11451:SF44">
    <property type="entry name" value="THREONINE--TRNA LIGASE, CHLOROPLASTIC_MITOCHONDRIAL 2"/>
    <property type="match status" value="1"/>
</dbReference>
<dbReference type="InterPro" id="IPR004154">
    <property type="entry name" value="Anticodon-bd"/>
</dbReference>
<accession>A0A2X3E1K4</accession>
<comment type="cofactor">
    <cofactor evidence="14">
        <name>Zn(2+)</name>
        <dbReference type="ChEBI" id="CHEBI:29105"/>
    </cofactor>
    <text evidence="14">Binds 1 zinc ion per subunit.</text>
</comment>
<dbReference type="InterPro" id="IPR033728">
    <property type="entry name" value="ThrRS_core"/>
</dbReference>
<dbReference type="InterPro" id="IPR012947">
    <property type="entry name" value="tRNA_SAD"/>
</dbReference>
<comment type="subunit">
    <text evidence="14">Homodimer.</text>
</comment>
<evidence type="ECO:0000256" key="1">
    <source>
        <dbReference type="ARBA" id="ARBA00004496"/>
    </source>
</evidence>
<dbReference type="Gene3D" id="3.30.930.10">
    <property type="entry name" value="Bira Bifunctional Protein, Domain 2"/>
    <property type="match status" value="1"/>
</dbReference>
<evidence type="ECO:0000256" key="11">
    <source>
        <dbReference type="ARBA" id="ARBA00022917"/>
    </source>
</evidence>
<evidence type="ECO:0000256" key="5">
    <source>
        <dbReference type="ARBA" id="ARBA00022598"/>
    </source>
</evidence>
<feature type="binding site" evidence="14">
    <location>
        <position position="324"/>
    </location>
    <ligand>
        <name>Zn(2+)</name>
        <dbReference type="ChEBI" id="CHEBI:29105"/>
        <note>catalytic</note>
    </ligand>
</feature>
<dbReference type="Gene3D" id="3.30.980.10">
    <property type="entry name" value="Threonyl-trna Synthetase, Chain A, domain 2"/>
    <property type="match status" value="1"/>
</dbReference>
<evidence type="ECO:0000256" key="3">
    <source>
        <dbReference type="ARBA" id="ARBA00022490"/>
    </source>
</evidence>
<dbReference type="PANTHER" id="PTHR11451">
    <property type="entry name" value="THREONINE-TRNA LIGASE"/>
    <property type="match status" value="1"/>
</dbReference>
<dbReference type="InterPro" id="IPR045864">
    <property type="entry name" value="aa-tRNA-synth_II/BPL/LPL"/>
</dbReference>
<dbReference type="Pfam" id="PF07973">
    <property type="entry name" value="tRNA_SAD"/>
    <property type="match status" value="1"/>
</dbReference>
<dbReference type="InterPro" id="IPR036621">
    <property type="entry name" value="Anticodon-bd_dom_sf"/>
</dbReference>